<evidence type="ECO:0000259" key="1">
    <source>
        <dbReference type="Pfam" id="PF00534"/>
    </source>
</evidence>
<protein>
    <submittedName>
        <fullName evidence="2">Glycosyltransferase family 4 protein</fullName>
    </submittedName>
</protein>
<sequence>MQKKPVLGAQAIVVSSQLEYQDAIRFGVEPSKLHVIPMGIDLPEIDTTFENVDRPLKLLFVGRIARVRRLEIILKAASRLKREWQLTIVGGEASTSSMTRGGYLDELKTLANNLGVTRNIHWAGSVAPEQLSSFYTESDIFLYTSQYENFGQPLLEAAAHGLPLLSTKVGVAAELIEENKTGFFIDDDPDTLSDQIRQLENSTDRQQMGEALRRKVADQYSWDNVIQHYIELYRKLLPGSGL</sequence>
<dbReference type="AlphaFoldDB" id="A0A7T0FYY3"/>
<dbReference type="Pfam" id="PF00534">
    <property type="entry name" value="Glycos_transf_1"/>
    <property type="match status" value="1"/>
</dbReference>
<dbReference type="SUPFAM" id="SSF53756">
    <property type="entry name" value="UDP-Glycosyltransferase/glycogen phosphorylase"/>
    <property type="match status" value="1"/>
</dbReference>
<evidence type="ECO:0000313" key="3">
    <source>
        <dbReference type="Proteomes" id="UP000594688"/>
    </source>
</evidence>
<reference evidence="2 3" key="1">
    <citation type="submission" date="2020-02" db="EMBL/GenBank/DDBJ databases">
        <title>Genomic and physiological characterization of two novel Nitrospinaceae genera.</title>
        <authorList>
            <person name="Mueller A.J."/>
            <person name="Jung M.-Y."/>
            <person name="Strachan C.R."/>
            <person name="Herbold C.W."/>
            <person name="Kirkegaard R.H."/>
            <person name="Daims H."/>
        </authorList>
    </citation>
    <scope>NUCLEOTIDE SEQUENCE [LARGE SCALE GENOMIC DNA]</scope>
    <source>
        <strain evidence="2">EB</strain>
    </source>
</reference>
<proteinExistence type="predicted"/>
<gene>
    <name evidence="2" type="ORF">G3M70_03380</name>
</gene>
<keyword evidence="2" id="KW-0808">Transferase</keyword>
<dbReference type="Gene3D" id="3.40.50.2000">
    <property type="entry name" value="Glycogen Phosphorylase B"/>
    <property type="match status" value="2"/>
</dbReference>
<name>A0A7T0FYY3_9BACT</name>
<dbReference type="GO" id="GO:0016757">
    <property type="term" value="F:glycosyltransferase activity"/>
    <property type="evidence" value="ECO:0007669"/>
    <property type="project" value="InterPro"/>
</dbReference>
<evidence type="ECO:0000313" key="2">
    <source>
        <dbReference type="EMBL" id="QPJ60980.1"/>
    </source>
</evidence>
<accession>A0A7T0FYY3</accession>
<dbReference type="CDD" id="cd03801">
    <property type="entry name" value="GT4_PimA-like"/>
    <property type="match status" value="1"/>
</dbReference>
<feature type="domain" description="Glycosyl transferase family 1" evidence="1">
    <location>
        <begin position="52"/>
        <end position="213"/>
    </location>
</feature>
<dbReference type="EMBL" id="CP048685">
    <property type="protein sequence ID" value="QPJ60980.1"/>
    <property type="molecule type" value="Genomic_DNA"/>
</dbReference>
<dbReference type="KEGG" id="nli:G3M70_03380"/>
<dbReference type="Proteomes" id="UP000594688">
    <property type="component" value="Chromosome"/>
</dbReference>
<dbReference type="InterPro" id="IPR001296">
    <property type="entry name" value="Glyco_trans_1"/>
</dbReference>
<organism evidence="2 3">
    <name type="scientific">Candidatus Nitronauta litoralis</name>
    <dbReference type="NCBI Taxonomy" id="2705533"/>
    <lineage>
        <taxon>Bacteria</taxon>
        <taxon>Pseudomonadati</taxon>
        <taxon>Nitrospinota/Tectimicrobiota group</taxon>
        <taxon>Nitrospinota</taxon>
        <taxon>Nitrospinia</taxon>
        <taxon>Nitrospinales</taxon>
        <taxon>Nitrospinaceae</taxon>
        <taxon>Candidatus Nitronauta</taxon>
    </lineage>
</organism>
<dbReference type="PANTHER" id="PTHR12526">
    <property type="entry name" value="GLYCOSYLTRANSFERASE"/>
    <property type="match status" value="1"/>
</dbReference>